<evidence type="ECO:0000313" key="6">
    <source>
        <dbReference type="Proteomes" id="UP001500518"/>
    </source>
</evidence>
<dbReference type="Proteomes" id="UP001500518">
    <property type="component" value="Unassembled WGS sequence"/>
</dbReference>
<reference evidence="6" key="1">
    <citation type="journal article" date="2019" name="Int. J. Syst. Evol. Microbiol.">
        <title>The Global Catalogue of Microorganisms (GCM) 10K type strain sequencing project: providing services to taxonomists for standard genome sequencing and annotation.</title>
        <authorList>
            <consortium name="The Broad Institute Genomics Platform"/>
            <consortium name="The Broad Institute Genome Sequencing Center for Infectious Disease"/>
            <person name="Wu L."/>
            <person name="Ma J."/>
        </authorList>
    </citation>
    <scope>NUCLEOTIDE SEQUENCE [LARGE SCALE GENOMIC DNA]</scope>
    <source>
        <strain evidence="6">JCM 18014</strain>
    </source>
</reference>
<dbReference type="Gene3D" id="2.40.50.100">
    <property type="match status" value="1"/>
</dbReference>
<evidence type="ECO:0000256" key="1">
    <source>
        <dbReference type="ARBA" id="ARBA00009477"/>
    </source>
</evidence>
<dbReference type="InterPro" id="IPR058647">
    <property type="entry name" value="BSH_CzcB-like"/>
</dbReference>
<feature type="coiled-coil region" evidence="2">
    <location>
        <begin position="88"/>
        <end position="139"/>
    </location>
</feature>
<comment type="similarity">
    <text evidence="1">Belongs to the membrane fusion protein (MFP) (TC 8.A.1) family.</text>
</comment>
<sequence>MALLILSACSESEERGGDEAVAVVADNPVMLSEVLQVEAVGSARAATSADIYPETAGRVTVVRFTAGDFVQRGQPLLVLDSRQQRLAVELAEVQVQEASQLLARYRRIEDTGAISDSQIEAGETALASARVELQQAQEALADRTVRAPFSGHIGLTEIDIGDRVGPDTLIAQLDQRGTLFVDFPAPEAAFSRLSPGTVVEVTPFSDPDRTVEARIVTVDSSIATDQRTFTVRTAIDNSDDTLRPGMSFRVRFAGSGVVRPAVPEQAIVWGGEGSYLWQVVDRAAQRVPLTIVSRRDGMALVDAAIGEDDLVIVEGVQKVREGQAVNIVQPLEQAAQPVELREQAETEGPPE</sequence>
<protein>
    <submittedName>
        <fullName evidence="5">Efflux RND transporter periplasmic adaptor subunit</fullName>
    </submittedName>
</protein>
<dbReference type="Pfam" id="PF25973">
    <property type="entry name" value="BSH_CzcB"/>
    <property type="match status" value="1"/>
</dbReference>
<dbReference type="NCBIfam" id="TIGR01730">
    <property type="entry name" value="RND_mfp"/>
    <property type="match status" value="1"/>
</dbReference>
<gene>
    <name evidence="5" type="ORF">GCM10023208_15100</name>
</gene>
<dbReference type="SUPFAM" id="SSF111369">
    <property type="entry name" value="HlyD-like secretion proteins"/>
    <property type="match status" value="1"/>
</dbReference>
<feature type="domain" description="CusB-like beta-barrel" evidence="3">
    <location>
        <begin position="181"/>
        <end position="255"/>
    </location>
</feature>
<evidence type="ECO:0000256" key="2">
    <source>
        <dbReference type="SAM" id="Coils"/>
    </source>
</evidence>
<dbReference type="EMBL" id="BAABHV010000009">
    <property type="protein sequence ID" value="GAA5053300.1"/>
    <property type="molecule type" value="Genomic_DNA"/>
</dbReference>
<feature type="domain" description="CzcB-like barrel-sandwich hybrid" evidence="4">
    <location>
        <begin position="49"/>
        <end position="170"/>
    </location>
</feature>
<dbReference type="Gene3D" id="1.10.287.470">
    <property type="entry name" value="Helix hairpin bin"/>
    <property type="match status" value="1"/>
</dbReference>
<dbReference type="PANTHER" id="PTHR30469">
    <property type="entry name" value="MULTIDRUG RESISTANCE PROTEIN MDTA"/>
    <property type="match status" value="1"/>
</dbReference>
<accession>A0ABP9K825</accession>
<dbReference type="InterPro" id="IPR006143">
    <property type="entry name" value="RND_pump_MFP"/>
</dbReference>
<name>A0ABP9K825_9SPHN</name>
<evidence type="ECO:0000259" key="4">
    <source>
        <dbReference type="Pfam" id="PF25973"/>
    </source>
</evidence>
<dbReference type="Gene3D" id="2.40.30.170">
    <property type="match status" value="1"/>
</dbReference>
<dbReference type="Pfam" id="PF25954">
    <property type="entry name" value="Beta-barrel_RND_2"/>
    <property type="match status" value="1"/>
</dbReference>
<proteinExistence type="inferred from homology"/>
<comment type="caution">
    <text evidence="5">The sequence shown here is derived from an EMBL/GenBank/DDBJ whole genome shotgun (WGS) entry which is preliminary data.</text>
</comment>
<dbReference type="PANTHER" id="PTHR30469:SF11">
    <property type="entry name" value="BLL4320 PROTEIN"/>
    <property type="match status" value="1"/>
</dbReference>
<dbReference type="InterPro" id="IPR058792">
    <property type="entry name" value="Beta-barrel_RND_2"/>
</dbReference>
<dbReference type="Gene3D" id="2.40.420.20">
    <property type="match status" value="1"/>
</dbReference>
<keyword evidence="6" id="KW-1185">Reference proteome</keyword>
<keyword evidence="2" id="KW-0175">Coiled coil</keyword>
<evidence type="ECO:0000313" key="5">
    <source>
        <dbReference type="EMBL" id="GAA5053300.1"/>
    </source>
</evidence>
<evidence type="ECO:0000259" key="3">
    <source>
        <dbReference type="Pfam" id="PF25954"/>
    </source>
</evidence>
<organism evidence="5 6">
    <name type="scientific">Erythrobacter westpacificensis</name>
    <dbReference type="NCBI Taxonomy" id="1055231"/>
    <lineage>
        <taxon>Bacteria</taxon>
        <taxon>Pseudomonadati</taxon>
        <taxon>Pseudomonadota</taxon>
        <taxon>Alphaproteobacteria</taxon>
        <taxon>Sphingomonadales</taxon>
        <taxon>Erythrobacteraceae</taxon>
        <taxon>Erythrobacter/Porphyrobacter group</taxon>
        <taxon>Erythrobacter</taxon>
    </lineage>
</organism>